<dbReference type="PANTHER" id="PTHR33392:SF6">
    <property type="entry name" value="POLYISOPRENYL-TEICHOIC ACID--PEPTIDOGLYCAN TEICHOIC ACID TRANSFERASE TAGU"/>
    <property type="match status" value="1"/>
</dbReference>
<comment type="caution">
    <text evidence="3">The sequence shown here is derived from an EMBL/GenBank/DDBJ whole genome shotgun (WGS) entry which is preliminary data.</text>
</comment>
<dbReference type="Proteomes" id="UP000588586">
    <property type="component" value="Unassembled WGS sequence"/>
</dbReference>
<evidence type="ECO:0000313" key="4">
    <source>
        <dbReference type="Proteomes" id="UP000588586"/>
    </source>
</evidence>
<protein>
    <submittedName>
        <fullName evidence="3">Transcriptional regulator</fullName>
    </submittedName>
</protein>
<evidence type="ECO:0000256" key="1">
    <source>
        <dbReference type="ARBA" id="ARBA00006068"/>
    </source>
</evidence>
<accession>A0A849HIJ6</accession>
<comment type="similarity">
    <text evidence="1">Belongs to the LytR/CpsA/Psr (LCP) family.</text>
</comment>
<feature type="domain" description="Cell envelope-related transcriptional attenuator" evidence="2">
    <location>
        <begin position="89"/>
        <end position="210"/>
    </location>
</feature>
<evidence type="ECO:0000259" key="2">
    <source>
        <dbReference type="Pfam" id="PF03816"/>
    </source>
</evidence>
<dbReference type="AlphaFoldDB" id="A0A849HIJ6"/>
<sequence length="320" mass="34316">MPRRPRAQPRAHSRARRATLTALGVVALVVVAGAVDAAVVVGRMPQVAVRTPGSDGGTTWLVLGSDSRDRLSTSSKDLYADRAQSKGERADLVLLLRKDGRGRTTLYSVPRDLYVGTERNRPHRLGLALQDGPQAMVDSLCQDLGIGVDHVVVADMDALVSAVDAVGGVTIRIDRPLRDGRARLDLPTPGEQRLDGREALAWVRSRHPEQLVDGRWVPDPAADPSRSDHAEQVLGQVAAALDDPVTIQRVAWDAGPRVRRGDDLGPVGLARFGHALSDAVGARRAVTVPARYTSTAVPFAFPTDQTRATLEPLTSDSCRA</sequence>
<proteinExistence type="inferred from homology"/>
<gene>
    <name evidence="3" type="ORF">HJG52_13805</name>
</gene>
<dbReference type="Gene3D" id="3.40.630.190">
    <property type="entry name" value="LCP protein"/>
    <property type="match status" value="1"/>
</dbReference>
<evidence type="ECO:0000313" key="3">
    <source>
        <dbReference type="EMBL" id="NNM47072.1"/>
    </source>
</evidence>
<reference evidence="3 4" key="1">
    <citation type="submission" date="2020-04" db="EMBL/GenBank/DDBJ databases">
        <title>Knoellia sp. isolate from air conditioner.</title>
        <authorList>
            <person name="Chea S."/>
            <person name="Kim D.-U."/>
        </authorList>
    </citation>
    <scope>NUCLEOTIDE SEQUENCE [LARGE SCALE GENOMIC DNA]</scope>
    <source>
        <strain evidence="3 4">DB2414S</strain>
    </source>
</reference>
<dbReference type="InterPro" id="IPR004474">
    <property type="entry name" value="LytR_CpsA_psr"/>
</dbReference>
<dbReference type="EMBL" id="JABEPQ010000003">
    <property type="protein sequence ID" value="NNM47072.1"/>
    <property type="molecule type" value="Genomic_DNA"/>
</dbReference>
<dbReference type="Pfam" id="PF03816">
    <property type="entry name" value="LytR_cpsA_psr"/>
    <property type="match status" value="1"/>
</dbReference>
<dbReference type="PANTHER" id="PTHR33392">
    <property type="entry name" value="POLYISOPRENYL-TEICHOIC ACID--PEPTIDOGLYCAN TEICHOIC ACID TRANSFERASE TAGU"/>
    <property type="match status" value="1"/>
</dbReference>
<keyword evidence="4" id="KW-1185">Reference proteome</keyword>
<name>A0A849HIJ6_9MICO</name>
<dbReference type="RefSeq" id="WP_171244209.1">
    <property type="nucleotide sequence ID" value="NZ_JABEPQ010000003.1"/>
</dbReference>
<organism evidence="3 4">
    <name type="scientific">Knoellia koreensis</name>
    <dbReference type="NCBI Taxonomy" id="2730921"/>
    <lineage>
        <taxon>Bacteria</taxon>
        <taxon>Bacillati</taxon>
        <taxon>Actinomycetota</taxon>
        <taxon>Actinomycetes</taxon>
        <taxon>Micrococcales</taxon>
        <taxon>Intrasporangiaceae</taxon>
        <taxon>Knoellia</taxon>
    </lineage>
</organism>
<dbReference type="InterPro" id="IPR050922">
    <property type="entry name" value="LytR/CpsA/Psr_CW_biosynth"/>
</dbReference>